<evidence type="ECO:0000256" key="11">
    <source>
        <dbReference type="PROSITE-ProRule" id="PRU00284"/>
    </source>
</evidence>
<dbReference type="NCBIfam" id="TIGR00229">
    <property type="entry name" value="sensory_box"/>
    <property type="match status" value="1"/>
</dbReference>
<dbReference type="GO" id="GO:0004888">
    <property type="term" value="F:transmembrane signaling receptor activity"/>
    <property type="evidence" value="ECO:0007669"/>
    <property type="project" value="InterPro"/>
</dbReference>
<feature type="domain" description="PAS" evidence="14">
    <location>
        <begin position="4"/>
        <end position="50"/>
    </location>
</feature>
<comment type="similarity">
    <text evidence="10">Belongs to the methyl-accepting chemotaxis (MCP) protein family.</text>
</comment>
<sequence length="820" mass="86008">MRVNEPVIDQEIEVPSDEVLVSRTDTGGRIVFSNAAFTRISGFEEKELLGAPHNIIRHPDMPRQAFADLWATIKAGRPWDGLVKNRAKSGAYYWVRANVTPVQEGGKVTGFISIRSRPTKAETAAADAAYAAIRAGTGRTIGLRDGELVRRGWRARIADWRDSVAVRIGAAVAAAVVATVAVGATSLSGMRDSNAALQAMHEQRMVPAARLAEALDRLRDGATHLAMLPTDLRGGRPAAARVAMIRGYATDAAAAWDAHAAIPRGAEEAAAAARFVAARDAWLREGLAPALRLAEAGDAGGLEALLHDRAAPLFRPVIEALRAVIAQQVEAAERAYAEAQEDFAWHAWESAVVALLGLIAATLCAWLALRALRRPLRELEAHFVAIASQDYGRTIVTPPAREFRRLSSLLRALRARLAFGEAERIERDRQAAEERRRAIGDLAASVERESRGAVETVAARTSSIAAETEAMADIAARLSERAAGMAGVSSEARDAVEAVAAASEELAASIREITTQALRTGEITRRAVAGGGAAEQAIHHLSETVGRIGEVVHLIRAVAGQTNLLALNATIEAARAGEAGKGFAVVAGEVKNLAGQTARSTEEISRQIAEIQGSTEAAVEAVAGIGSMIGEIAEAAGAIAAAMEQQAVVTQEIARNVAQSGQAVRRMSEEADTVSSAAQDAGARAGSVSDATAAVNTDVAALQDKLVTVVRDSIAEADRRLSERVVVNAVCRVELPGGTQEGRLASVSAHDALVAGVSGVREGQALALILPGQDGLRVRGMVHALSLNGIQIEIDAADAGSVWQAAVAALRRTTAAREAA</sequence>
<dbReference type="SUPFAM" id="SSF55785">
    <property type="entry name" value="PYP-like sensor domain (PAS domain)"/>
    <property type="match status" value="1"/>
</dbReference>
<keyword evidence="8 12" id="KW-0472">Membrane</keyword>
<dbReference type="InterPro" id="IPR000014">
    <property type="entry name" value="PAS"/>
</dbReference>
<feature type="transmembrane region" description="Helical" evidence="12">
    <location>
        <begin position="164"/>
        <end position="184"/>
    </location>
</feature>
<gene>
    <name evidence="16" type="ORF">GXW74_18705</name>
</gene>
<dbReference type="InterPro" id="IPR003122">
    <property type="entry name" value="Tar_rcpt_lig-bd"/>
</dbReference>
<reference evidence="16" key="2">
    <citation type="journal article" date="2021" name="Syst. Appl. Microbiol.">
        <title>Roseomonas hellenica sp. nov., isolated from roots of wild-growing Alkanna tinctoria.</title>
        <authorList>
            <person name="Rat A."/>
            <person name="Naranjo H.D."/>
            <person name="Lebbe L."/>
            <person name="Cnockaert M."/>
            <person name="Krigas N."/>
            <person name="Grigoriadou K."/>
            <person name="Maloupa E."/>
            <person name="Willems A."/>
        </authorList>
    </citation>
    <scope>NUCLEOTIDE SEQUENCE</scope>
    <source>
        <strain evidence="16">LMG 31228</strain>
    </source>
</reference>
<evidence type="ECO:0000259" key="13">
    <source>
        <dbReference type="PROSITE" id="PS50111"/>
    </source>
</evidence>
<dbReference type="Proteomes" id="UP001138709">
    <property type="component" value="Unassembled WGS sequence"/>
</dbReference>
<dbReference type="Gene3D" id="3.30.450.20">
    <property type="entry name" value="PAS domain"/>
    <property type="match status" value="1"/>
</dbReference>
<dbReference type="InterPro" id="IPR013655">
    <property type="entry name" value="PAS_fold_3"/>
</dbReference>
<dbReference type="Pfam" id="PF00015">
    <property type="entry name" value="MCPsignal"/>
    <property type="match status" value="1"/>
</dbReference>
<keyword evidence="3" id="KW-0488">Methylation</keyword>
<comment type="caution">
    <text evidence="16">The sequence shown here is derived from an EMBL/GenBank/DDBJ whole genome shotgun (WGS) entry which is preliminary data.</text>
</comment>
<keyword evidence="17" id="KW-1185">Reference proteome</keyword>
<evidence type="ECO:0000256" key="10">
    <source>
        <dbReference type="ARBA" id="ARBA00029447"/>
    </source>
</evidence>
<evidence type="ECO:0000259" key="14">
    <source>
        <dbReference type="PROSITE" id="PS50112"/>
    </source>
</evidence>
<reference evidence="16" key="1">
    <citation type="submission" date="2020-01" db="EMBL/GenBank/DDBJ databases">
        <authorList>
            <person name="Rat A."/>
        </authorList>
    </citation>
    <scope>NUCLEOTIDE SEQUENCE</scope>
    <source>
        <strain evidence="16">LMG 31228</strain>
    </source>
</reference>
<name>A0A9X9XFP3_9PROT</name>
<keyword evidence="9 11" id="KW-0807">Transducer</keyword>
<dbReference type="PROSITE" id="PS50111">
    <property type="entry name" value="CHEMOTAXIS_TRANSDUC_2"/>
    <property type="match status" value="1"/>
</dbReference>
<dbReference type="Pfam" id="PF08447">
    <property type="entry name" value="PAS_3"/>
    <property type="match status" value="1"/>
</dbReference>
<dbReference type="GO" id="GO:0005886">
    <property type="term" value="C:plasma membrane"/>
    <property type="evidence" value="ECO:0007669"/>
    <property type="project" value="UniProtKB-SubCell"/>
</dbReference>
<evidence type="ECO:0000256" key="12">
    <source>
        <dbReference type="SAM" id="Phobius"/>
    </source>
</evidence>
<evidence type="ECO:0000256" key="3">
    <source>
        <dbReference type="ARBA" id="ARBA00022481"/>
    </source>
</evidence>
<feature type="domain" description="HAMP" evidence="15">
    <location>
        <begin position="370"/>
        <end position="422"/>
    </location>
</feature>
<dbReference type="PROSITE" id="PS50885">
    <property type="entry name" value="HAMP"/>
    <property type="match status" value="1"/>
</dbReference>
<evidence type="ECO:0000256" key="4">
    <source>
        <dbReference type="ARBA" id="ARBA00022500"/>
    </source>
</evidence>
<comment type="subcellular location">
    <subcellularLocation>
        <location evidence="1">Cell inner membrane</location>
        <topology evidence="1">Multi-pass membrane protein</topology>
    </subcellularLocation>
</comment>
<dbReference type="AlphaFoldDB" id="A0A9X9XFP3"/>
<protein>
    <submittedName>
        <fullName evidence="16">PAS domain-containing protein</fullName>
    </submittedName>
</protein>
<dbReference type="PANTHER" id="PTHR32089">
    <property type="entry name" value="METHYL-ACCEPTING CHEMOTAXIS PROTEIN MCPB"/>
    <property type="match status" value="1"/>
</dbReference>
<evidence type="ECO:0000313" key="16">
    <source>
        <dbReference type="EMBL" id="MBR0682529.1"/>
    </source>
</evidence>
<keyword evidence="4" id="KW-0145">Chemotaxis</keyword>
<dbReference type="CDD" id="cd00130">
    <property type="entry name" value="PAS"/>
    <property type="match status" value="1"/>
</dbReference>
<dbReference type="GO" id="GO:0007165">
    <property type="term" value="P:signal transduction"/>
    <property type="evidence" value="ECO:0007669"/>
    <property type="project" value="UniProtKB-KW"/>
</dbReference>
<evidence type="ECO:0000256" key="6">
    <source>
        <dbReference type="ARBA" id="ARBA00022692"/>
    </source>
</evidence>
<dbReference type="InterPro" id="IPR003660">
    <property type="entry name" value="HAMP_dom"/>
</dbReference>
<evidence type="ECO:0000259" key="15">
    <source>
        <dbReference type="PROSITE" id="PS50885"/>
    </source>
</evidence>
<dbReference type="InterPro" id="IPR004090">
    <property type="entry name" value="Chemotax_Me-accpt_rcpt"/>
</dbReference>
<evidence type="ECO:0000256" key="1">
    <source>
        <dbReference type="ARBA" id="ARBA00004429"/>
    </source>
</evidence>
<keyword evidence="5" id="KW-0997">Cell inner membrane</keyword>
<evidence type="ECO:0000256" key="9">
    <source>
        <dbReference type="ARBA" id="ARBA00023224"/>
    </source>
</evidence>
<evidence type="ECO:0000256" key="2">
    <source>
        <dbReference type="ARBA" id="ARBA00022475"/>
    </source>
</evidence>
<dbReference type="Pfam" id="PF02203">
    <property type="entry name" value="TarH"/>
    <property type="match status" value="1"/>
</dbReference>
<dbReference type="PRINTS" id="PR00260">
    <property type="entry name" value="CHEMTRNSDUCR"/>
</dbReference>
<proteinExistence type="inferred from homology"/>
<dbReference type="RefSeq" id="WP_211848065.1">
    <property type="nucleotide sequence ID" value="NZ_JAAEDL010000020.1"/>
</dbReference>
<evidence type="ECO:0000313" key="17">
    <source>
        <dbReference type="Proteomes" id="UP001138709"/>
    </source>
</evidence>
<dbReference type="SUPFAM" id="SSF58104">
    <property type="entry name" value="Methyl-accepting chemotaxis protein (MCP) signaling domain"/>
    <property type="match status" value="1"/>
</dbReference>
<keyword evidence="6 12" id="KW-0812">Transmembrane</keyword>
<accession>A0A9X9XFP3</accession>
<organism evidence="16 17">
    <name type="scientific">Neoroseomonas eburnea</name>
    <dbReference type="NCBI Taxonomy" id="1346889"/>
    <lineage>
        <taxon>Bacteria</taxon>
        <taxon>Pseudomonadati</taxon>
        <taxon>Pseudomonadota</taxon>
        <taxon>Alphaproteobacteria</taxon>
        <taxon>Acetobacterales</taxon>
        <taxon>Acetobacteraceae</taxon>
        <taxon>Neoroseomonas</taxon>
    </lineage>
</organism>
<dbReference type="InterPro" id="IPR004089">
    <property type="entry name" value="MCPsignal_dom"/>
</dbReference>
<feature type="domain" description="Methyl-accepting transducer" evidence="13">
    <location>
        <begin position="460"/>
        <end position="682"/>
    </location>
</feature>
<keyword evidence="2" id="KW-1003">Cell membrane</keyword>
<evidence type="ECO:0000256" key="5">
    <source>
        <dbReference type="ARBA" id="ARBA00022519"/>
    </source>
</evidence>
<dbReference type="InterPro" id="IPR035965">
    <property type="entry name" value="PAS-like_dom_sf"/>
</dbReference>
<evidence type="ECO:0000256" key="7">
    <source>
        <dbReference type="ARBA" id="ARBA00022989"/>
    </source>
</evidence>
<dbReference type="GO" id="GO:0006935">
    <property type="term" value="P:chemotaxis"/>
    <property type="evidence" value="ECO:0007669"/>
    <property type="project" value="UniProtKB-KW"/>
</dbReference>
<dbReference type="PROSITE" id="PS50112">
    <property type="entry name" value="PAS"/>
    <property type="match status" value="1"/>
</dbReference>
<keyword evidence="7 12" id="KW-1133">Transmembrane helix</keyword>
<dbReference type="SMART" id="SM00283">
    <property type="entry name" value="MA"/>
    <property type="match status" value="1"/>
</dbReference>
<evidence type="ECO:0000256" key="8">
    <source>
        <dbReference type="ARBA" id="ARBA00023136"/>
    </source>
</evidence>
<dbReference type="PANTHER" id="PTHR32089:SF112">
    <property type="entry name" value="LYSOZYME-LIKE PROTEIN-RELATED"/>
    <property type="match status" value="1"/>
</dbReference>
<dbReference type="Gene3D" id="1.10.287.950">
    <property type="entry name" value="Methyl-accepting chemotaxis protein"/>
    <property type="match status" value="1"/>
</dbReference>
<dbReference type="EMBL" id="JAAEDL010000020">
    <property type="protein sequence ID" value="MBR0682529.1"/>
    <property type="molecule type" value="Genomic_DNA"/>
</dbReference>